<keyword evidence="2" id="KW-1185">Reference proteome</keyword>
<dbReference type="AlphaFoldDB" id="A0A672KAL8"/>
<dbReference type="Gene3D" id="6.20.240.40">
    <property type="match status" value="1"/>
</dbReference>
<evidence type="ECO:0000313" key="1">
    <source>
        <dbReference type="Ensembl" id="ENSSGRP00000008154.1"/>
    </source>
</evidence>
<organism evidence="1 2">
    <name type="scientific">Sinocyclocheilus grahami</name>
    <name type="common">Dianchi golden-line fish</name>
    <name type="synonym">Barbus grahami</name>
    <dbReference type="NCBI Taxonomy" id="75366"/>
    <lineage>
        <taxon>Eukaryota</taxon>
        <taxon>Metazoa</taxon>
        <taxon>Chordata</taxon>
        <taxon>Craniata</taxon>
        <taxon>Vertebrata</taxon>
        <taxon>Euteleostomi</taxon>
        <taxon>Actinopterygii</taxon>
        <taxon>Neopterygii</taxon>
        <taxon>Teleostei</taxon>
        <taxon>Ostariophysi</taxon>
        <taxon>Cypriniformes</taxon>
        <taxon>Cyprinidae</taxon>
        <taxon>Cyprininae</taxon>
        <taxon>Sinocyclocheilus</taxon>
    </lineage>
</organism>
<dbReference type="Proteomes" id="UP000472262">
    <property type="component" value="Unassembled WGS sequence"/>
</dbReference>
<proteinExistence type="predicted"/>
<reference evidence="1" key="2">
    <citation type="submission" date="2025-09" db="UniProtKB">
        <authorList>
            <consortium name="Ensembl"/>
        </authorList>
    </citation>
    <scope>IDENTIFICATION</scope>
</reference>
<protein>
    <submittedName>
        <fullName evidence="1">Uncharacterized protein</fullName>
    </submittedName>
</protein>
<evidence type="ECO:0000313" key="2">
    <source>
        <dbReference type="Proteomes" id="UP000472262"/>
    </source>
</evidence>
<dbReference type="InParanoid" id="A0A672KAL8"/>
<accession>A0A672KAL8</accession>
<name>A0A672KAL8_SINGR</name>
<reference evidence="1" key="1">
    <citation type="submission" date="2025-08" db="UniProtKB">
        <authorList>
            <consortium name="Ensembl"/>
        </authorList>
    </citation>
    <scope>IDENTIFICATION</scope>
</reference>
<sequence>MLCEQKYGALINSFSSAPNVIIDLEARGCKDFISRPIDCSRNEVHPSSQDSTTSHRDSTVLEPAAFQPSISPDIKLAYWDIIFWMLLLLSCRHIQSVCELPHRQHFKRFNKRDADDICMFFFFFSDYLWANDLSGSRTMRLRRTLQSYLTKEFLDENKIHITSTDGRQLGMTEEKSFDRVSIGQNVWKRMRTDKLEERLGASEFEQEMQFTSF</sequence>
<dbReference type="InterPro" id="IPR029063">
    <property type="entry name" value="SAM-dependent_MTases_sf"/>
</dbReference>
<dbReference type="Ensembl" id="ENSSGRT00000008899.1">
    <property type="protein sequence ID" value="ENSSGRP00000008154.1"/>
    <property type="gene ID" value="ENSSGRG00000005546.1"/>
</dbReference>
<dbReference type="Gene3D" id="3.40.50.150">
    <property type="entry name" value="Vaccinia Virus protein VP39"/>
    <property type="match status" value="1"/>
</dbReference>